<keyword evidence="3" id="KW-0547">Nucleotide-binding</keyword>
<accession>A0ABV9QAS8</accession>
<evidence type="ECO:0000256" key="1">
    <source>
        <dbReference type="ARBA" id="ARBA00022527"/>
    </source>
</evidence>
<dbReference type="EMBL" id="JBHSHJ010000001">
    <property type="protein sequence ID" value="MFC4787397.1"/>
    <property type="molecule type" value="Genomic_DNA"/>
</dbReference>
<dbReference type="PANTHER" id="PTHR35526">
    <property type="entry name" value="ANTI-SIGMA-F FACTOR RSBW-RELATED"/>
    <property type="match status" value="1"/>
</dbReference>
<name>A0ABV9QAS8_9BURK</name>
<evidence type="ECO:0000313" key="3">
    <source>
        <dbReference type="EMBL" id="MFC4787397.1"/>
    </source>
</evidence>
<gene>
    <name evidence="3" type="ORF">ACFO6X_00085</name>
</gene>
<dbReference type="GO" id="GO:0005524">
    <property type="term" value="F:ATP binding"/>
    <property type="evidence" value="ECO:0007669"/>
    <property type="project" value="UniProtKB-KW"/>
</dbReference>
<organism evidence="3 4">
    <name type="scientific">Giesbergeria sinuosa</name>
    <dbReference type="NCBI Taxonomy" id="80883"/>
    <lineage>
        <taxon>Bacteria</taxon>
        <taxon>Pseudomonadati</taxon>
        <taxon>Pseudomonadota</taxon>
        <taxon>Betaproteobacteria</taxon>
        <taxon>Burkholderiales</taxon>
        <taxon>Comamonadaceae</taxon>
        <taxon>Giesbergeria</taxon>
    </lineage>
</organism>
<dbReference type="InterPro" id="IPR036890">
    <property type="entry name" value="HATPase_C_sf"/>
</dbReference>
<feature type="domain" description="Histidine kinase/HSP90-like ATPase" evidence="2">
    <location>
        <begin position="20"/>
        <end position="141"/>
    </location>
</feature>
<reference evidence="4" key="1">
    <citation type="journal article" date="2019" name="Int. J. Syst. Evol. Microbiol.">
        <title>The Global Catalogue of Microorganisms (GCM) 10K type strain sequencing project: providing services to taxonomists for standard genome sequencing and annotation.</title>
        <authorList>
            <consortium name="The Broad Institute Genomics Platform"/>
            <consortium name="The Broad Institute Genome Sequencing Center for Infectious Disease"/>
            <person name="Wu L."/>
            <person name="Ma J."/>
        </authorList>
    </citation>
    <scope>NUCLEOTIDE SEQUENCE [LARGE SCALE GENOMIC DNA]</scope>
    <source>
        <strain evidence="4">CCUG 49452</strain>
    </source>
</reference>
<dbReference type="Pfam" id="PF13581">
    <property type="entry name" value="HATPase_c_2"/>
    <property type="match status" value="1"/>
</dbReference>
<protein>
    <submittedName>
        <fullName evidence="3">ATP-binding protein</fullName>
    </submittedName>
</protein>
<sequence length="149" mass="16713">MDGPLPELRQKTLLLDYPLPARLEELEKLASAVEDALPERSDLAFSANLCLDELITNTILHGLQGAEDRVIRVRMSMSDEWLEIIIKDDAPQFDPFVEVPSPDLELDLEERQVGGLGVHLVKTLMDDARTYYDGSGNLIVLLKTLRKDA</sequence>
<dbReference type="PANTHER" id="PTHR35526:SF3">
    <property type="entry name" value="ANTI-SIGMA-F FACTOR RSBW"/>
    <property type="match status" value="1"/>
</dbReference>
<keyword evidence="3" id="KW-0067">ATP-binding</keyword>
<comment type="caution">
    <text evidence="3">The sequence shown here is derived from an EMBL/GenBank/DDBJ whole genome shotgun (WGS) entry which is preliminary data.</text>
</comment>
<keyword evidence="4" id="KW-1185">Reference proteome</keyword>
<keyword evidence="1" id="KW-0808">Transferase</keyword>
<dbReference type="InterPro" id="IPR003594">
    <property type="entry name" value="HATPase_dom"/>
</dbReference>
<evidence type="ECO:0000259" key="2">
    <source>
        <dbReference type="Pfam" id="PF13581"/>
    </source>
</evidence>
<dbReference type="Proteomes" id="UP001596001">
    <property type="component" value="Unassembled WGS sequence"/>
</dbReference>
<dbReference type="RefSeq" id="WP_382428817.1">
    <property type="nucleotide sequence ID" value="NZ_JBHSHJ010000001.1"/>
</dbReference>
<evidence type="ECO:0000313" key="4">
    <source>
        <dbReference type="Proteomes" id="UP001596001"/>
    </source>
</evidence>
<dbReference type="SUPFAM" id="SSF55874">
    <property type="entry name" value="ATPase domain of HSP90 chaperone/DNA topoisomerase II/histidine kinase"/>
    <property type="match status" value="1"/>
</dbReference>
<dbReference type="CDD" id="cd16936">
    <property type="entry name" value="HATPase_RsbW-like"/>
    <property type="match status" value="1"/>
</dbReference>
<dbReference type="Gene3D" id="3.30.565.10">
    <property type="entry name" value="Histidine kinase-like ATPase, C-terminal domain"/>
    <property type="match status" value="1"/>
</dbReference>
<keyword evidence="1" id="KW-0418">Kinase</keyword>
<keyword evidence="1" id="KW-0723">Serine/threonine-protein kinase</keyword>
<proteinExistence type="predicted"/>
<dbReference type="InterPro" id="IPR050267">
    <property type="entry name" value="Anti-sigma-factor_SerPK"/>
</dbReference>